<organism evidence="2 3">
    <name type="scientific">Stemphylium lycopersici</name>
    <name type="common">Tomato gray leaf spot disease fungus</name>
    <name type="synonym">Thyrospora lycopersici</name>
    <dbReference type="NCBI Taxonomy" id="183478"/>
    <lineage>
        <taxon>Eukaryota</taxon>
        <taxon>Fungi</taxon>
        <taxon>Dikarya</taxon>
        <taxon>Ascomycota</taxon>
        <taxon>Pezizomycotina</taxon>
        <taxon>Dothideomycetes</taxon>
        <taxon>Pleosporomycetidae</taxon>
        <taxon>Pleosporales</taxon>
        <taxon>Pleosporineae</taxon>
        <taxon>Pleosporaceae</taxon>
        <taxon>Stemphylium</taxon>
    </lineage>
</organism>
<protein>
    <recommendedName>
        <fullName evidence="1">Heterokaryon incompatibility domain-containing protein</fullName>
    </recommendedName>
</protein>
<keyword evidence="3" id="KW-1185">Reference proteome</keyword>
<gene>
    <name evidence="2" type="ORF">DDE83_000514</name>
</gene>
<dbReference type="PANTHER" id="PTHR37540">
    <property type="entry name" value="TRANSCRIPTION FACTOR (ACR-2), PUTATIVE-RELATED-RELATED"/>
    <property type="match status" value="1"/>
</dbReference>
<name>A0A364NFZ7_STELY</name>
<dbReference type="AlphaFoldDB" id="A0A364NFZ7"/>
<dbReference type="PANTHER" id="PTHR37540:SF5">
    <property type="entry name" value="TRANSCRIPTION FACTOR DOMAIN-CONTAINING PROTEIN"/>
    <property type="match status" value="1"/>
</dbReference>
<proteinExistence type="predicted"/>
<feature type="domain" description="Heterokaryon incompatibility" evidence="1">
    <location>
        <begin position="114"/>
        <end position="252"/>
    </location>
</feature>
<accession>A0A364NFZ7</accession>
<dbReference type="STRING" id="183478.A0A364NFZ7"/>
<dbReference type="Proteomes" id="UP000249619">
    <property type="component" value="Unassembled WGS sequence"/>
</dbReference>
<sequence length="1151" mass="130098">MTDSMDDSCTIATATETATPGTTDASLEYISDNVFQLTLTSENLAEILQYGTSHLDGSQAEAELILKNLTAWSPDVAARFSQRSPTTILDMPFRLVFPKDALVAFDSGLYVRQYLAISYCWHSGDYPHPNYKPYDVWPFSKPWVEAILGDKDHPREGIWLDQLCIDQNDDIHKQKSIAAMDVIYRSCIRLLVLLEDVTLTDAEAHLGEVCDPTKRPYDSSWLPEPAMRPTFASFYEKVNSSRWWDRAWCFHEFSVNEPWSDKRQCNTVHNATFIMNGPGGSIVKMKWFTLHSVMVSAMEVRPAAGEFGFTNSAADEIMVGRPVRDDTLPNTSEVAWKSSIMAYHNRISRKGCKNPADRISIMLNMSGRSLAYTGPDIENKERVFSLSSLLALAAGETYPLSTMGSKTLSIDGMPTWLSQEWDFQDVVIPHFQVGGVKGIHSISTQEIELRLIFFMAPLGVMSDEEALKLTLGIFPKTIPTTQPTRNVPEKFKDIPWTHTEEELDMPRRRFLATCILNGGEFMSALWKQLLQDVVRANYNQGVYRELEPSAGMRRPAQKLLDQLYGAAINGAVNTAALLDLEDAQIFLTWLTDPRSMYYIGYMPYRIQSTIEGRHAIITSVQTNENFNQGPFGELRVAIPTDLLNVTCVSRRIWILRPVKTDGETGDVLSWRIVAKALLLGEPDLTEEATQWSSANIMDRSTKPSFNFVNLRHPDDLKNEETQLRIRRLAMTEVGKGRRKAKTKRAHHEIVLEFRDASESVSSIDRLGGGQLDPFGSYPIELDASDRALLANVFVTEDNGHPSLLRGSWYPVGLSDAAAFHNMLSNSDNFIFQKRNGYFPSQDSAVALKHHHKALLHINETMKDPAARNSDGTIGAVASFMIHHALLGNFAGGDWNKHTNALVRMIGLRGGYGAITKEHLRITVSWADLMGSFFQDQPPIIPLPHQWIRDSKSPPNSPRPYNPFSLAWKQQLPMRLDWVTIFDDVVQLISLDRTFTEEQLMQHVMEEVCRLGTLLFLSPFWRILGQSPVRTAALCRNLLHVLMENMIEWNELKPLLIWSLYFAAIETKDLAERSHFVFMLGILMSGMQLQGWDGIMQVVKSVLWVEKVFAGTDELIRDEVMKVVNHDPMGMIPVYNTPLGFLEDLEADIEHH</sequence>
<dbReference type="InterPro" id="IPR010730">
    <property type="entry name" value="HET"/>
</dbReference>
<dbReference type="Pfam" id="PF06985">
    <property type="entry name" value="HET"/>
    <property type="match status" value="1"/>
</dbReference>
<evidence type="ECO:0000313" key="3">
    <source>
        <dbReference type="Proteomes" id="UP000249619"/>
    </source>
</evidence>
<evidence type="ECO:0000259" key="1">
    <source>
        <dbReference type="Pfam" id="PF06985"/>
    </source>
</evidence>
<comment type="caution">
    <text evidence="2">The sequence shown here is derived from an EMBL/GenBank/DDBJ whole genome shotgun (WGS) entry which is preliminary data.</text>
</comment>
<evidence type="ECO:0000313" key="2">
    <source>
        <dbReference type="EMBL" id="RAR16157.1"/>
    </source>
</evidence>
<dbReference type="EMBL" id="QGDH01000005">
    <property type="protein sequence ID" value="RAR16157.1"/>
    <property type="molecule type" value="Genomic_DNA"/>
</dbReference>
<reference evidence="3" key="1">
    <citation type="submission" date="2018-05" db="EMBL/GenBank/DDBJ databases">
        <title>Draft genome sequence of Stemphylium lycopersici strain CIDEFI 213.</title>
        <authorList>
            <person name="Medina R."/>
            <person name="Franco M.E.E."/>
            <person name="Lucentini C.G."/>
            <person name="Saparrat M.C.N."/>
            <person name="Balatti P.A."/>
        </authorList>
    </citation>
    <scope>NUCLEOTIDE SEQUENCE [LARGE SCALE GENOMIC DNA]</scope>
    <source>
        <strain evidence="3">CIDEFI 213</strain>
    </source>
</reference>